<evidence type="ECO:0000313" key="2">
    <source>
        <dbReference type="EMBL" id="RIX51683.1"/>
    </source>
</evidence>
<accession>A0A3A1UZ92</accession>
<keyword evidence="3" id="KW-1185">Reference proteome</keyword>
<dbReference type="OrthoDB" id="9812495at2"/>
<sequence length="153" mass="17795">MSIQELEFRKFIVEAKRAAYASGSHANALPTRPGAKDLPYRNGAYAYLDSYYGELHFSGQEVVWHEEKAKWSMNYYGTTLDPIAGFPEFLNECLKEVSVDAPYRGPAFRKYEDFEYHCDWSGDWTRFNGEERITYKGKFIFHLFFHGGVVAYL</sequence>
<organism evidence="2 3">
    <name type="scientific">Paenibacillus nanensis</name>
    <dbReference type="NCBI Taxonomy" id="393251"/>
    <lineage>
        <taxon>Bacteria</taxon>
        <taxon>Bacillati</taxon>
        <taxon>Bacillota</taxon>
        <taxon>Bacilli</taxon>
        <taxon>Bacillales</taxon>
        <taxon>Paenibacillaceae</taxon>
        <taxon>Paenibacillus</taxon>
    </lineage>
</organism>
<dbReference type="Pfam" id="PF18931">
    <property type="entry name" value="DUF5680"/>
    <property type="match status" value="1"/>
</dbReference>
<gene>
    <name evidence="2" type="ORF">D3P08_14755</name>
</gene>
<evidence type="ECO:0000259" key="1">
    <source>
        <dbReference type="Pfam" id="PF18931"/>
    </source>
</evidence>
<feature type="domain" description="DUF5680" evidence="1">
    <location>
        <begin position="49"/>
        <end position="150"/>
    </location>
</feature>
<dbReference type="RefSeq" id="WP_119600467.1">
    <property type="nucleotide sequence ID" value="NZ_QXQA01000009.1"/>
</dbReference>
<dbReference type="EMBL" id="QXQA01000009">
    <property type="protein sequence ID" value="RIX51683.1"/>
    <property type="molecule type" value="Genomic_DNA"/>
</dbReference>
<dbReference type="AlphaFoldDB" id="A0A3A1UZ92"/>
<dbReference type="InterPro" id="IPR043735">
    <property type="entry name" value="DUF5680"/>
</dbReference>
<evidence type="ECO:0000313" key="3">
    <source>
        <dbReference type="Proteomes" id="UP000266482"/>
    </source>
</evidence>
<proteinExistence type="predicted"/>
<dbReference type="Proteomes" id="UP000266482">
    <property type="component" value="Unassembled WGS sequence"/>
</dbReference>
<comment type="caution">
    <text evidence="2">The sequence shown here is derived from an EMBL/GenBank/DDBJ whole genome shotgun (WGS) entry which is preliminary data.</text>
</comment>
<protein>
    <submittedName>
        <fullName evidence="2">XRE family transcriptional regulator</fullName>
    </submittedName>
</protein>
<reference evidence="2 3" key="1">
    <citation type="submission" date="2018-09" db="EMBL/GenBank/DDBJ databases">
        <title>Paenibacillus aracenensis nov. sp. isolated from a cave in southern Spain.</title>
        <authorList>
            <person name="Jurado V."/>
            <person name="Gutierrez-Patricio S."/>
            <person name="Gonzalez-Pimentel J.L."/>
            <person name="Miller A.Z."/>
            <person name="Laiz L."/>
            <person name="Saiz-Jimenez C."/>
        </authorList>
    </citation>
    <scope>NUCLEOTIDE SEQUENCE [LARGE SCALE GENOMIC DNA]</scope>
    <source>
        <strain evidence="2 3">DSM 22867</strain>
    </source>
</reference>
<name>A0A3A1UZ92_9BACL</name>